<dbReference type="Gene3D" id="1.10.630.10">
    <property type="entry name" value="Cytochrome P450"/>
    <property type="match status" value="1"/>
</dbReference>
<evidence type="ECO:0000256" key="4">
    <source>
        <dbReference type="ARBA" id="ARBA00022617"/>
    </source>
</evidence>
<dbReference type="EMBL" id="MU004350">
    <property type="protein sequence ID" value="KAF2655398.1"/>
    <property type="molecule type" value="Genomic_DNA"/>
</dbReference>
<organism evidence="14 15">
    <name type="scientific">Lophiostoma macrostomum CBS 122681</name>
    <dbReference type="NCBI Taxonomy" id="1314788"/>
    <lineage>
        <taxon>Eukaryota</taxon>
        <taxon>Fungi</taxon>
        <taxon>Dikarya</taxon>
        <taxon>Ascomycota</taxon>
        <taxon>Pezizomycotina</taxon>
        <taxon>Dothideomycetes</taxon>
        <taxon>Pleosporomycetidae</taxon>
        <taxon>Pleosporales</taxon>
        <taxon>Lophiostomataceae</taxon>
        <taxon>Lophiostoma</taxon>
    </lineage>
</organism>
<dbReference type="Pfam" id="PF00067">
    <property type="entry name" value="p450"/>
    <property type="match status" value="1"/>
</dbReference>
<comment type="similarity">
    <text evidence="3">Belongs to the cytochrome P450 family.</text>
</comment>
<dbReference type="InterPro" id="IPR036396">
    <property type="entry name" value="Cyt_P450_sf"/>
</dbReference>
<evidence type="ECO:0000256" key="1">
    <source>
        <dbReference type="ARBA" id="ARBA00001971"/>
    </source>
</evidence>
<reference evidence="14" key="1">
    <citation type="journal article" date="2020" name="Stud. Mycol.">
        <title>101 Dothideomycetes genomes: a test case for predicting lifestyles and emergence of pathogens.</title>
        <authorList>
            <person name="Haridas S."/>
            <person name="Albert R."/>
            <person name="Binder M."/>
            <person name="Bloem J."/>
            <person name="Labutti K."/>
            <person name="Salamov A."/>
            <person name="Andreopoulos B."/>
            <person name="Baker S."/>
            <person name="Barry K."/>
            <person name="Bills G."/>
            <person name="Bluhm B."/>
            <person name="Cannon C."/>
            <person name="Castanera R."/>
            <person name="Culley D."/>
            <person name="Daum C."/>
            <person name="Ezra D."/>
            <person name="Gonzalez J."/>
            <person name="Henrissat B."/>
            <person name="Kuo A."/>
            <person name="Liang C."/>
            <person name="Lipzen A."/>
            <person name="Lutzoni F."/>
            <person name="Magnuson J."/>
            <person name="Mondo S."/>
            <person name="Nolan M."/>
            <person name="Ohm R."/>
            <person name="Pangilinan J."/>
            <person name="Park H.-J."/>
            <person name="Ramirez L."/>
            <person name="Alfaro M."/>
            <person name="Sun H."/>
            <person name="Tritt A."/>
            <person name="Yoshinaga Y."/>
            <person name="Zwiers L.-H."/>
            <person name="Turgeon B."/>
            <person name="Goodwin S."/>
            <person name="Spatafora J."/>
            <person name="Crous P."/>
            <person name="Grigoriev I."/>
        </authorList>
    </citation>
    <scope>NUCLEOTIDE SEQUENCE</scope>
    <source>
        <strain evidence="14">CBS 122681</strain>
    </source>
</reference>
<evidence type="ECO:0000256" key="9">
    <source>
        <dbReference type="ARBA" id="ARBA00023004"/>
    </source>
</evidence>
<evidence type="ECO:0000313" key="14">
    <source>
        <dbReference type="EMBL" id="KAF2655398.1"/>
    </source>
</evidence>
<feature type="binding site" description="axial binding residue" evidence="12">
    <location>
        <position position="467"/>
    </location>
    <ligand>
        <name>heme</name>
        <dbReference type="ChEBI" id="CHEBI:30413"/>
    </ligand>
    <ligandPart>
        <name>Fe</name>
        <dbReference type="ChEBI" id="CHEBI:18248"/>
    </ligandPart>
</feature>
<keyword evidence="11 13" id="KW-0472">Membrane</keyword>
<dbReference type="GO" id="GO:0016705">
    <property type="term" value="F:oxidoreductase activity, acting on paired donors, with incorporation or reduction of molecular oxygen"/>
    <property type="evidence" value="ECO:0007669"/>
    <property type="project" value="InterPro"/>
</dbReference>
<keyword evidence="10" id="KW-0503">Monooxygenase</keyword>
<feature type="transmembrane region" description="Helical" evidence="13">
    <location>
        <begin position="12"/>
        <end position="33"/>
    </location>
</feature>
<comment type="subcellular location">
    <subcellularLocation>
        <location evidence="2">Membrane</location>
    </subcellularLocation>
</comment>
<dbReference type="Proteomes" id="UP000799324">
    <property type="component" value="Unassembled WGS sequence"/>
</dbReference>
<protein>
    <submittedName>
        <fullName evidence="14">Cytochrome P450</fullName>
    </submittedName>
</protein>
<keyword evidence="15" id="KW-1185">Reference proteome</keyword>
<dbReference type="AlphaFoldDB" id="A0A6A6T961"/>
<keyword evidence="6 12" id="KW-0479">Metal-binding</keyword>
<evidence type="ECO:0000256" key="6">
    <source>
        <dbReference type="ARBA" id="ARBA00022723"/>
    </source>
</evidence>
<dbReference type="CDD" id="cd11041">
    <property type="entry name" value="CYP503A1-like"/>
    <property type="match status" value="1"/>
</dbReference>
<dbReference type="GO" id="GO:0005506">
    <property type="term" value="F:iron ion binding"/>
    <property type="evidence" value="ECO:0007669"/>
    <property type="project" value="InterPro"/>
</dbReference>
<evidence type="ECO:0000256" key="12">
    <source>
        <dbReference type="PIRSR" id="PIRSR602401-1"/>
    </source>
</evidence>
<dbReference type="SUPFAM" id="SSF48264">
    <property type="entry name" value="Cytochrome P450"/>
    <property type="match status" value="1"/>
</dbReference>
<name>A0A6A6T961_9PLEO</name>
<dbReference type="OrthoDB" id="1844152at2759"/>
<keyword evidence="8" id="KW-0560">Oxidoreductase</keyword>
<dbReference type="PANTHER" id="PTHR46206">
    <property type="entry name" value="CYTOCHROME P450"/>
    <property type="match status" value="1"/>
</dbReference>
<comment type="cofactor">
    <cofactor evidence="1 12">
        <name>heme</name>
        <dbReference type="ChEBI" id="CHEBI:30413"/>
    </cofactor>
</comment>
<dbReference type="GO" id="GO:0020037">
    <property type="term" value="F:heme binding"/>
    <property type="evidence" value="ECO:0007669"/>
    <property type="project" value="InterPro"/>
</dbReference>
<evidence type="ECO:0000256" key="8">
    <source>
        <dbReference type="ARBA" id="ARBA00023002"/>
    </source>
</evidence>
<keyword evidence="7 13" id="KW-1133">Transmembrane helix</keyword>
<dbReference type="GO" id="GO:0004497">
    <property type="term" value="F:monooxygenase activity"/>
    <property type="evidence" value="ECO:0007669"/>
    <property type="project" value="UniProtKB-KW"/>
</dbReference>
<dbReference type="PANTHER" id="PTHR46206:SF5">
    <property type="entry name" value="P450, PUTATIVE (EUROFUNG)-RELATED"/>
    <property type="match status" value="1"/>
</dbReference>
<evidence type="ECO:0000256" key="2">
    <source>
        <dbReference type="ARBA" id="ARBA00004370"/>
    </source>
</evidence>
<dbReference type="GO" id="GO:0016020">
    <property type="term" value="C:membrane"/>
    <property type="evidence" value="ECO:0007669"/>
    <property type="project" value="UniProtKB-SubCell"/>
</dbReference>
<keyword evidence="4 12" id="KW-0349">Heme</keyword>
<evidence type="ECO:0000256" key="3">
    <source>
        <dbReference type="ARBA" id="ARBA00010617"/>
    </source>
</evidence>
<evidence type="ECO:0000313" key="15">
    <source>
        <dbReference type="Proteomes" id="UP000799324"/>
    </source>
</evidence>
<evidence type="ECO:0000256" key="5">
    <source>
        <dbReference type="ARBA" id="ARBA00022692"/>
    </source>
</evidence>
<keyword evidence="5 13" id="KW-0812">Transmembrane</keyword>
<proteinExistence type="inferred from homology"/>
<evidence type="ECO:0000256" key="7">
    <source>
        <dbReference type="ARBA" id="ARBA00022989"/>
    </source>
</evidence>
<dbReference type="PRINTS" id="PR00463">
    <property type="entry name" value="EP450I"/>
</dbReference>
<sequence length="521" mass="59699">MLSLSNREFIMYGYLAPFYVASELPVVVAVLAFRVAPLVRAALEHQKQCLSKSWSYLFSRYLAYKYLFFGASMIENAYSKSDGRPFLIHTPERTNVMITSPQHIREMDKALRRDLSLHAVAKELIQPRHTLRGFVWKDQRGMEGTGFFRAIRNLLTANLPRLIPQISEAISTQFNIELQKARPGTDTARLPVVETAKRIVLRANCSVFFPRELVEDAEFMEAALHFPHDVYVAAEIIRLFPCVIGPTLARLVTGSHKSTAVLYDRLCPIIQRRLEKKSNQYSEGNEPCEANDAIQWLIETAPKRENWSIERLVGEIVAVWYASVHTLAMSLAYVIIDMYSHPEYIESLRKEVEGPLFETFQATSEGLPEVDSFLKESMRLSYFESSFIRRQALRDYQFYDGLKVPRDSWVCIPYQAMLRDEARYPNAGHFDGRRFLHREDLGEDPLSSALSRHSDDWLVWGSGRIVCPGRFYATVVLKLVVAHMVQNYSCELEPTKGTRSVQWRSALIPKSGISLNVTLRA</sequence>
<accession>A0A6A6T961</accession>
<evidence type="ECO:0000256" key="10">
    <source>
        <dbReference type="ARBA" id="ARBA00023033"/>
    </source>
</evidence>
<gene>
    <name evidence="14" type="ORF">K491DRAFT_778821</name>
</gene>
<keyword evidence="9 12" id="KW-0408">Iron</keyword>
<dbReference type="InterPro" id="IPR001128">
    <property type="entry name" value="Cyt_P450"/>
</dbReference>
<evidence type="ECO:0000256" key="11">
    <source>
        <dbReference type="ARBA" id="ARBA00023136"/>
    </source>
</evidence>
<evidence type="ECO:0000256" key="13">
    <source>
        <dbReference type="SAM" id="Phobius"/>
    </source>
</evidence>
<dbReference type="InterPro" id="IPR002401">
    <property type="entry name" value="Cyt_P450_E_grp-I"/>
</dbReference>